<dbReference type="KEGG" id="eke:EK0264_07805"/>
<organism evidence="8 9">
    <name type="scientific">Epidermidibacterium keratini</name>
    <dbReference type="NCBI Taxonomy" id="1891644"/>
    <lineage>
        <taxon>Bacteria</taxon>
        <taxon>Bacillati</taxon>
        <taxon>Actinomycetota</taxon>
        <taxon>Actinomycetes</taxon>
        <taxon>Sporichthyales</taxon>
        <taxon>Sporichthyaceae</taxon>
        <taxon>Epidermidibacterium</taxon>
    </lineage>
</organism>
<feature type="transmembrane region" description="Helical" evidence="6">
    <location>
        <begin position="301"/>
        <end position="325"/>
    </location>
</feature>
<feature type="transmembrane region" description="Helical" evidence="6">
    <location>
        <begin position="337"/>
        <end position="361"/>
    </location>
</feature>
<dbReference type="EMBL" id="CP047156">
    <property type="protein sequence ID" value="QHC00189.1"/>
    <property type="molecule type" value="Genomic_DNA"/>
</dbReference>
<dbReference type="PANTHER" id="PTHR23542:SF1">
    <property type="entry name" value="MAJOR FACILITATOR SUPERFAMILY (MFS) PROFILE DOMAIN-CONTAINING PROTEIN"/>
    <property type="match status" value="1"/>
</dbReference>
<feature type="transmembrane region" description="Helical" evidence="6">
    <location>
        <begin position="251"/>
        <end position="270"/>
    </location>
</feature>
<feature type="transmembrane region" description="Helical" evidence="6">
    <location>
        <begin position="367"/>
        <end position="390"/>
    </location>
</feature>
<dbReference type="PANTHER" id="PTHR23542">
    <property type="match status" value="1"/>
</dbReference>
<proteinExistence type="predicted"/>
<evidence type="ECO:0000256" key="5">
    <source>
        <dbReference type="SAM" id="MobiDB-lite"/>
    </source>
</evidence>
<feature type="transmembrane region" description="Helical" evidence="6">
    <location>
        <begin position="214"/>
        <end position="239"/>
    </location>
</feature>
<feature type="domain" description="Major facilitator superfamily (MFS) profile" evidence="7">
    <location>
        <begin position="214"/>
        <end position="432"/>
    </location>
</feature>
<feature type="transmembrane region" description="Helical" evidence="6">
    <location>
        <begin position="48"/>
        <end position="67"/>
    </location>
</feature>
<evidence type="ECO:0000256" key="2">
    <source>
        <dbReference type="ARBA" id="ARBA00022692"/>
    </source>
</evidence>
<comment type="subcellular location">
    <subcellularLocation>
        <location evidence="1">Cell membrane</location>
        <topology evidence="1">Multi-pass membrane protein</topology>
    </subcellularLocation>
</comment>
<evidence type="ECO:0000313" key="8">
    <source>
        <dbReference type="EMBL" id="QHC00189.1"/>
    </source>
</evidence>
<dbReference type="InParanoid" id="A0A7L4YMZ2"/>
<keyword evidence="4 6" id="KW-0472">Membrane</keyword>
<name>A0A7L4YMZ2_9ACTN</name>
<keyword evidence="2 6" id="KW-0812">Transmembrane</keyword>
<dbReference type="InterPro" id="IPR011701">
    <property type="entry name" value="MFS"/>
</dbReference>
<dbReference type="GO" id="GO:0005886">
    <property type="term" value="C:plasma membrane"/>
    <property type="evidence" value="ECO:0007669"/>
    <property type="project" value="UniProtKB-SubCell"/>
</dbReference>
<evidence type="ECO:0000256" key="1">
    <source>
        <dbReference type="ARBA" id="ARBA00004651"/>
    </source>
</evidence>
<evidence type="ECO:0000313" key="9">
    <source>
        <dbReference type="Proteomes" id="UP000463857"/>
    </source>
</evidence>
<dbReference type="InterPro" id="IPR036259">
    <property type="entry name" value="MFS_trans_sf"/>
</dbReference>
<dbReference type="Gene3D" id="1.20.1250.20">
    <property type="entry name" value="MFS general substrate transporter like domains"/>
    <property type="match status" value="2"/>
</dbReference>
<feature type="transmembrane region" description="Helical" evidence="6">
    <location>
        <begin position="7"/>
        <end position="28"/>
    </location>
</feature>
<dbReference type="RefSeq" id="WP_159544424.1">
    <property type="nucleotide sequence ID" value="NZ_CP047156.1"/>
</dbReference>
<dbReference type="SUPFAM" id="SSF103473">
    <property type="entry name" value="MFS general substrate transporter"/>
    <property type="match status" value="1"/>
</dbReference>
<feature type="region of interest" description="Disordered" evidence="5">
    <location>
        <begin position="401"/>
        <end position="432"/>
    </location>
</feature>
<evidence type="ECO:0000256" key="3">
    <source>
        <dbReference type="ARBA" id="ARBA00022989"/>
    </source>
</evidence>
<dbReference type="AlphaFoldDB" id="A0A7L4YMZ2"/>
<reference evidence="8 9" key="1">
    <citation type="journal article" date="2018" name="Int. J. Syst. Evol. Microbiol.">
        <title>Epidermidibacterium keratini gen. nov., sp. nov., a member of the family Sporichthyaceae, isolated from keratin epidermis.</title>
        <authorList>
            <person name="Lee D.G."/>
            <person name="Trujillo M.E."/>
            <person name="Kang S."/>
            <person name="Nam J.J."/>
            <person name="Kim Y.J."/>
        </authorList>
    </citation>
    <scope>NUCLEOTIDE SEQUENCE [LARGE SCALE GENOMIC DNA]</scope>
    <source>
        <strain evidence="8 9">EPI-7</strain>
    </source>
</reference>
<dbReference type="OrthoDB" id="9180256at2"/>
<feature type="transmembrane region" description="Helical" evidence="6">
    <location>
        <begin position="79"/>
        <end position="99"/>
    </location>
</feature>
<accession>A0A7L4YMZ2</accession>
<keyword evidence="9" id="KW-1185">Reference proteome</keyword>
<evidence type="ECO:0000256" key="4">
    <source>
        <dbReference type="ARBA" id="ARBA00023136"/>
    </source>
</evidence>
<gene>
    <name evidence="8" type="ORF">EK0264_07805</name>
</gene>
<dbReference type="InterPro" id="IPR020846">
    <property type="entry name" value="MFS_dom"/>
</dbReference>
<keyword evidence="3 6" id="KW-1133">Transmembrane helix</keyword>
<sequence length="432" mass="44440">MLKSYGALFRFPGAAAFSAAGFIARLPISQFGIATVLLVSAHSGSYTVAGRVAACATLAGAIVMPQVAKLVDRRGQAAVARPVIVIGTIAWLLLALAVTQEWPSWTWYVFAALGGATGPSIGAMVRARWTHLLPDKALQQRAFSWESSIDEVVFVIGPPLATFLATAITPWAGVATATVFLLVGGWIFTGLRATEPPPSPEGSGISSLSLMSPALIAVCVVFVCGGTVFGAIDVIVVAFASEEGARGVSGIILAAYALGSLFAGLTYGVLKFRRSVGGQFVFAACLLAVLVPTLLLATNLWVLGILIFVAGSAIAPLLISATMLIERLVPKAALTEGLTWSITGLIAGVTIGSAGAGALIDEYGARLAFWLPAGAAVLAALIALATSPLLRHAAVQRTASRLQSSRTDSVVPGTPVSEADTPDEPDSPRVHG</sequence>
<dbReference type="PROSITE" id="PS50850">
    <property type="entry name" value="MFS"/>
    <property type="match status" value="1"/>
</dbReference>
<protein>
    <submittedName>
        <fullName evidence="8">MFS transporter</fullName>
    </submittedName>
</protein>
<evidence type="ECO:0000259" key="7">
    <source>
        <dbReference type="PROSITE" id="PS50850"/>
    </source>
</evidence>
<evidence type="ECO:0000256" key="6">
    <source>
        <dbReference type="SAM" id="Phobius"/>
    </source>
</evidence>
<dbReference type="Proteomes" id="UP000463857">
    <property type="component" value="Chromosome"/>
</dbReference>
<dbReference type="Pfam" id="PF07690">
    <property type="entry name" value="MFS_1"/>
    <property type="match status" value="1"/>
</dbReference>
<dbReference type="GO" id="GO:0022857">
    <property type="term" value="F:transmembrane transporter activity"/>
    <property type="evidence" value="ECO:0007669"/>
    <property type="project" value="InterPro"/>
</dbReference>
<feature type="transmembrane region" description="Helical" evidence="6">
    <location>
        <begin position="277"/>
        <end position="295"/>
    </location>
</feature>